<gene>
    <name evidence="2" type="primary">yaaA</name>
    <name evidence="2" type="ORF">RLT85_12400</name>
</gene>
<dbReference type="Proteomes" id="UP001182991">
    <property type="component" value="Unassembled WGS sequence"/>
</dbReference>
<dbReference type="PANTHER" id="PTHR30283">
    <property type="entry name" value="PEROXIDE STRESS RESPONSE PROTEIN YAAA"/>
    <property type="match status" value="1"/>
</dbReference>
<accession>A0ABU2KL52</accession>
<dbReference type="EMBL" id="JAVRBG010000013">
    <property type="protein sequence ID" value="MDT0295431.1"/>
    <property type="molecule type" value="Genomic_DNA"/>
</dbReference>
<evidence type="ECO:0000313" key="3">
    <source>
        <dbReference type="Proteomes" id="UP001182991"/>
    </source>
</evidence>
<dbReference type="PANTHER" id="PTHR30283:SF4">
    <property type="entry name" value="PEROXIDE STRESS RESISTANCE PROTEIN YAAA"/>
    <property type="match status" value="1"/>
</dbReference>
<dbReference type="RefSeq" id="WP_311402369.1">
    <property type="nucleotide sequence ID" value="NZ_JAVRBG010000013.1"/>
</dbReference>
<evidence type="ECO:0000313" key="2">
    <source>
        <dbReference type="EMBL" id="MDT0295431.1"/>
    </source>
</evidence>
<dbReference type="HAMAP" id="MF_00652">
    <property type="entry name" value="UPF0246"/>
    <property type="match status" value="1"/>
</dbReference>
<dbReference type="Pfam" id="PF03883">
    <property type="entry name" value="H2O2_YaaD"/>
    <property type="match status" value="1"/>
</dbReference>
<evidence type="ECO:0000256" key="1">
    <source>
        <dbReference type="HAMAP-Rule" id="MF_00652"/>
    </source>
</evidence>
<comment type="similarity">
    <text evidence="1">Belongs to the UPF0246 family.</text>
</comment>
<organism evidence="2 3">
    <name type="scientific">Mesonia ostreae</name>
    <dbReference type="NCBI Taxonomy" id="861110"/>
    <lineage>
        <taxon>Bacteria</taxon>
        <taxon>Pseudomonadati</taxon>
        <taxon>Bacteroidota</taxon>
        <taxon>Flavobacteriia</taxon>
        <taxon>Flavobacteriales</taxon>
        <taxon>Flavobacteriaceae</taxon>
        <taxon>Mesonia</taxon>
    </lineage>
</organism>
<sequence>MKILVSPAKSLNLESDLPTKKYTQPQFLEEAIQINKKLARLTKKEIADLMSISQKLTDLNYYRYQNFEEKHLVKNSRPAIYMFDGDVYSGLDAYSIPEDKIDRLQSDLRILSGLYGMLRPLDLMQPYRLEMGTKLPIHHNKDLYEFWKEKLTEALNKEMSKDELLINLASNEYFKAIHKKELKGKLVSPVFKDFKNGKLKIISFYAKKARGCMVRYILDKDVHTLDDLRGFNYDDYRFSEKETEKELEPVFIR</sequence>
<name>A0ABU2KL52_9FLAO</name>
<protein>
    <recommendedName>
        <fullName evidence="1">UPF0246 protein RLT85_12400</fullName>
    </recommendedName>
</protein>
<dbReference type="InterPro" id="IPR005583">
    <property type="entry name" value="YaaA"/>
</dbReference>
<proteinExistence type="inferred from homology"/>
<comment type="caution">
    <text evidence="2">The sequence shown here is derived from an EMBL/GenBank/DDBJ whole genome shotgun (WGS) entry which is preliminary data.</text>
</comment>
<keyword evidence="3" id="KW-1185">Reference proteome</keyword>
<reference evidence="3" key="1">
    <citation type="submission" date="2023-07" db="EMBL/GenBank/DDBJ databases">
        <title>Isolating and identifying novel microbial strains from the Mariana Trench.</title>
        <authorList>
            <person name="Fu H."/>
        </authorList>
    </citation>
    <scope>NUCLEOTIDE SEQUENCE [LARGE SCALE GENOMIC DNA]</scope>
    <source>
        <strain evidence="3">T-y2</strain>
    </source>
</reference>
<dbReference type="NCBIfam" id="NF002542">
    <property type="entry name" value="PRK02101.1-3"/>
    <property type="match status" value="1"/>
</dbReference>